<comment type="subcellular location">
    <subcellularLocation>
        <location evidence="1 7">Membrane</location>
        <topology evidence="1 7">Multi-pass membrane protein</topology>
    </subcellularLocation>
</comment>
<dbReference type="PANTHER" id="PTHR19282">
    <property type="entry name" value="TETRASPANIN"/>
    <property type="match status" value="1"/>
</dbReference>
<dbReference type="GO" id="GO:1900746">
    <property type="term" value="P:regulation of vascular endothelial growth factor signaling pathway"/>
    <property type="evidence" value="ECO:0007669"/>
    <property type="project" value="TreeGrafter"/>
</dbReference>
<keyword evidence="3 7" id="KW-0812">Transmembrane</keyword>
<feature type="disulfide bond" evidence="6">
    <location>
        <begin position="141"/>
        <end position="156"/>
    </location>
</feature>
<proteinExistence type="inferred from homology"/>
<dbReference type="GeneID" id="114862538"/>
<dbReference type="InterPro" id="IPR000301">
    <property type="entry name" value="Tetraspanin_animals"/>
</dbReference>
<dbReference type="PIRSF" id="PIRSF002419">
    <property type="entry name" value="Tetraspanin"/>
    <property type="match status" value="1"/>
</dbReference>
<keyword evidence="8" id="KW-1185">Reference proteome</keyword>
<keyword evidence="4 7" id="KW-1133">Transmembrane helix</keyword>
<dbReference type="GO" id="GO:0005886">
    <property type="term" value="C:plasma membrane"/>
    <property type="evidence" value="ECO:0007669"/>
    <property type="project" value="TreeGrafter"/>
</dbReference>
<evidence type="ECO:0000256" key="1">
    <source>
        <dbReference type="ARBA" id="ARBA00004141"/>
    </source>
</evidence>
<feature type="transmembrane region" description="Helical" evidence="7">
    <location>
        <begin position="48"/>
        <end position="69"/>
    </location>
</feature>
<evidence type="ECO:0000256" key="7">
    <source>
        <dbReference type="RuleBase" id="RU361218"/>
    </source>
</evidence>
<evidence type="ECO:0000256" key="4">
    <source>
        <dbReference type="ARBA" id="ARBA00022989"/>
    </source>
</evidence>
<name>A0A6P7NGR0_BETSP</name>
<protein>
    <recommendedName>
        <fullName evidence="7">Tetraspanin</fullName>
    </recommendedName>
</protein>
<reference evidence="9" key="1">
    <citation type="submission" date="2025-08" db="UniProtKB">
        <authorList>
            <consortium name="RefSeq"/>
        </authorList>
    </citation>
    <scope>IDENTIFICATION</scope>
</reference>
<accession>A0A6P7NGR0</accession>
<dbReference type="SUPFAM" id="SSF48652">
    <property type="entry name" value="Tetraspanin"/>
    <property type="match status" value="1"/>
</dbReference>
<gene>
    <name evidence="9" type="primary">LOC114862538</name>
</gene>
<evidence type="ECO:0000313" key="9">
    <source>
        <dbReference type="RefSeq" id="XP_029018817.1"/>
    </source>
</evidence>
<keyword evidence="6" id="KW-1015">Disulfide bond</keyword>
<dbReference type="OrthoDB" id="5982705at2759"/>
<organism evidence="8 9">
    <name type="scientific">Betta splendens</name>
    <name type="common">Siamese fighting fish</name>
    <dbReference type="NCBI Taxonomy" id="158456"/>
    <lineage>
        <taxon>Eukaryota</taxon>
        <taxon>Metazoa</taxon>
        <taxon>Chordata</taxon>
        <taxon>Craniata</taxon>
        <taxon>Vertebrata</taxon>
        <taxon>Euteleostomi</taxon>
        <taxon>Actinopterygii</taxon>
        <taxon>Neopterygii</taxon>
        <taxon>Teleostei</taxon>
        <taxon>Neoteleostei</taxon>
        <taxon>Acanthomorphata</taxon>
        <taxon>Anabantaria</taxon>
        <taxon>Anabantiformes</taxon>
        <taxon>Anabantoidei</taxon>
        <taxon>Osphronemidae</taxon>
        <taxon>Betta</taxon>
    </lineage>
</organism>
<dbReference type="InterPro" id="IPR008952">
    <property type="entry name" value="Tetraspanin_EC2_sf"/>
</dbReference>
<evidence type="ECO:0000256" key="5">
    <source>
        <dbReference type="ARBA" id="ARBA00023136"/>
    </source>
</evidence>
<dbReference type="InterPro" id="IPR018499">
    <property type="entry name" value="Tetraspanin/Peripherin"/>
</dbReference>
<dbReference type="KEGG" id="bspl:114862538"/>
<evidence type="ECO:0000256" key="3">
    <source>
        <dbReference type="ARBA" id="ARBA00022692"/>
    </source>
</evidence>
<feature type="transmembrane region" description="Helical" evidence="7">
    <location>
        <begin position="76"/>
        <end position="97"/>
    </location>
</feature>
<feature type="transmembrane region" description="Helical" evidence="7">
    <location>
        <begin position="12"/>
        <end position="36"/>
    </location>
</feature>
<dbReference type="Pfam" id="PF00335">
    <property type="entry name" value="Tetraspanin"/>
    <property type="match status" value="1"/>
</dbReference>
<dbReference type="RefSeq" id="XP_029018817.1">
    <property type="nucleotide sequence ID" value="XM_029162984.3"/>
</dbReference>
<keyword evidence="5 7" id="KW-0472">Membrane</keyword>
<dbReference type="Gene3D" id="1.10.1450.10">
    <property type="entry name" value="Tetraspanin"/>
    <property type="match status" value="1"/>
</dbReference>
<evidence type="ECO:0000313" key="8">
    <source>
        <dbReference type="Proteomes" id="UP000515150"/>
    </source>
</evidence>
<comment type="similarity">
    <text evidence="2 7">Belongs to the tetraspanin (TM4SF) family.</text>
</comment>
<evidence type="ECO:0000256" key="6">
    <source>
        <dbReference type="PIRSR" id="PIRSR002419-1"/>
    </source>
</evidence>
<dbReference type="AlphaFoldDB" id="A0A6P7NGR0"/>
<dbReference type="Proteomes" id="UP000515150">
    <property type="component" value="Chromosome 9"/>
</dbReference>
<feature type="transmembrane region" description="Helical" evidence="7">
    <location>
        <begin position="192"/>
        <end position="214"/>
    </location>
</feature>
<sequence length="262" mass="29172">MGEVNKNLRRTFTAFNVLFAIAGLLIIGLAFVHQVLTNFHAGDNVRTGIYGLYIIGTGTMVIATLGAYGAHKKSKLCLSLFLGCMVTGTLMMLNYGIPAAISRHQVEELIENDLRAMVPLDDQPEELKSMMDSIQIQAQCCGLFSYDNWRNIPESCMCSPEAEDRCQSVSYRQLLFVYPKTCLPFIMERFRLIVDILIGTIFTLAALAMLGTILSSVMIHQMSRLTAPTPVFKVPLPFNVPSIFIPATPKYEELSKDPPAYF</sequence>
<dbReference type="InParanoid" id="A0A6P7NGR0"/>
<evidence type="ECO:0000256" key="2">
    <source>
        <dbReference type="ARBA" id="ARBA00006840"/>
    </source>
</evidence>
<dbReference type="PANTHER" id="PTHR19282:SF456">
    <property type="entry name" value="CD63 MOLECULE"/>
    <property type="match status" value="1"/>
</dbReference>
<dbReference type="PRINTS" id="PR00259">
    <property type="entry name" value="TMFOUR"/>
</dbReference>